<dbReference type="HOGENOM" id="CLU_096111_1_2_0"/>
<dbReference type="KEGG" id="dtn:DTL3_1802"/>
<dbReference type="Pfam" id="PF02577">
    <property type="entry name" value="BFN_dom"/>
    <property type="match status" value="1"/>
</dbReference>
<sequence length="178" mass="20726">MKEISNVSMGIDKISNSPLVFLRVEDTNMVVPIWIGPCEAGVLALILRKEEFERPLTHDLILSVIQKLGAKPLKVMIDRFKRDIFYAKLVLKDVNSKEIKIDARPSDCIIIALKENIPIYIDDNIVRDHAIDSSLFYDFNLEENGEEKKDFRKEIENFDIDELRRIFEERENDDDDDV</sequence>
<dbReference type="EMBL" id="LN824141">
    <property type="protein sequence ID" value="CEP79084.1"/>
    <property type="molecule type" value="Genomic_DNA"/>
</dbReference>
<proteinExistence type="predicted"/>
<dbReference type="InterPro" id="IPR036104">
    <property type="entry name" value="BFN_sf"/>
</dbReference>
<dbReference type="SUPFAM" id="SSF103256">
    <property type="entry name" value="Hypothetical protein TM0160"/>
    <property type="match status" value="1"/>
</dbReference>
<dbReference type="OrthoDB" id="9788698at2"/>
<accession>A0A0C7P5H6</accession>
<dbReference type="PANTHER" id="PTHR15160:SF1">
    <property type="entry name" value="VON HIPPEL-LINDAU DISEASE TUMOR SUPPRESSOR"/>
    <property type="match status" value="1"/>
</dbReference>
<feature type="domain" description="BFN" evidence="1">
    <location>
        <begin position="1"/>
        <end position="133"/>
    </location>
</feature>
<reference evidence="3" key="1">
    <citation type="submission" date="2014-11" db="EMBL/GenBank/DDBJ databases">
        <authorList>
            <person name="Wibberg D."/>
        </authorList>
    </citation>
    <scope>NUCLEOTIDE SEQUENCE [LARGE SCALE GENOMIC DNA]</scope>
    <source>
        <strain evidence="3">L3</strain>
    </source>
</reference>
<gene>
    <name evidence="2" type="ORF">DTL3_1802</name>
</gene>
<keyword evidence="3" id="KW-1185">Reference proteome</keyword>
<protein>
    <submittedName>
        <fullName evidence="2">Putative bifunctional nuclease</fullName>
    </submittedName>
</protein>
<dbReference type="PANTHER" id="PTHR15160">
    <property type="entry name" value="VON HIPPEL-LINDAU PROTEIN"/>
    <property type="match status" value="1"/>
</dbReference>
<organism evidence="2 3">
    <name type="scientific">Defluviitoga tunisiensis</name>
    <dbReference type="NCBI Taxonomy" id="1006576"/>
    <lineage>
        <taxon>Bacteria</taxon>
        <taxon>Thermotogati</taxon>
        <taxon>Thermotogota</taxon>
        <taxon>Thermotogae</taxon>
        <taxon>Petrotogales</taxon>
        <taxon>Petrotogaceae</taxon>
        <taxon>Defluviitoga</taxon>
    </lineage>
</organism>
<evidence type="ECO:0000259" key="1">
    <source>
        <dbReference type="PROSITE" id="PS51658"/>
    </source>
</evidence>
<dbReference type="AlphaFoldDB" id="A0A0C7P5H6"/>
<dbReference type="Gene3D" id="3.10.690.10">
    <property type="entry name" value="Bifunctional nuclease domain"/>
    <property type="match status" value="1"/>
</dbReference>
<dbReference type="InterPro" id="IPR003729">
    <property type="entry name" value="Bi_nuclease_dom"/>
</dbReference>
<dbReference type="PROSITE" id="PS51658">
    <property type="entry name" value="BFN"/>
    <property type="match status" value="1"/>
</dbReference>
<evidence type="ECO:0000313" key="3">
    <source>
        <dbReference type="Proteomes" id="UP000032809"/>
    </source>
</evidence>
<name>A0A0C7P5H6_DEFTU</name>
<dbReference type="Proteomes" id="UP000032809">
    <property type="component" value="Chromosome I"/>
</dbReference>
<evidence type="ECO:0000313" key="2">
    <source>
        <dbReference type="EMBL" id="CEP79084.1"/>
    </source>
</evidence>
<dbReference type="GO" id="GO:0004518">
    <property type="term" value="F:nuclease activity"/>
    <property type="evidence" value="ECO:0007669"/>
    <property type="project" value="InterPro"/>
</dbReference>
<dbReference type="PATRIC" id="fig|1006576.9.peg.1794"/>
<dbReference type="RefSeq" id="WP_045088411.1">
    <property type="nucleotide sequence ID" value="NZ_LN824141.1"/>
</dbReference>
<dbReference type="STRING" id="1006576.DTL3_1802"/>